<feature type="signal peptide" evidence="12">
    <location>
        <begin position="1"/>
        <end position="18"/>
    </location>
</feature>
<evidence type="ECO:0000256" key="10">
    <source>
        <dbReference type="PROSITE-ProRule" id="PRU00042"/>
    </source>
</evidence>
<evidence type="ECO:0000256" key="7">
    <source>
        <dbReference type="ARBA" id="ARBA00023125"/>
    </source>
</evidence>
<gene>
    <name evidence="14" type="primary">Klf15-L</name>
    <name evidence="14" type="ORF">Hamer_G014616</name>
</gene>
<dbReference type="EMBL" id="JAHLQT010010116">
    <property type="protein sequence ID" value="KAG7173291.1"/>
    <property type="molecule type" value="Genomic_DNA"/>
</dbReference>
<dbReference type="InterPro" id="IPR036236">
    <property type="entry name" value="Znf_C2H2_sf"/>
</dbReference>
<sequence length="539" mass="58678">MSVTWFSSPLVLVQTGFGFLSVTLDKAREVPSTIMNHSLRRPPKDPMMDALLPQLEESWVRQTVGGGDGGSETDSGYDPLSPLHLGDLPPTPPPPSRPQYSPGSPHDLIHHASSPTCDLPTSDGLDLESLDLAALDSLDYLFPEPPTPPTPSTPLQMPPLIGPLVSPKDENLGLLDGVSLLPGLDSLPSLMEPAPSHAPLNGPVHPHVSDFPSCDDFQALNDFSKATTLVRMGGSPSNPPPLELMRHGNVLSPGSMDLSLASADLPTLDVSLSAMDTCPPFSIDLPADMTWAAPRGEEVGGGGLFSQLLEDEVEEPPRVVNVYLTGHDYTNKIEGVHRPPISHCPPPRPMTSLLGGRLGPQTIHLQPREPPPPRPDPPRDDERVFQCTYAGCGKVYAKSSHLKAHLRRHTGEKPFVCTWPGCSWRFSRSDELARHRRSHSGVKPYRCHVCDKRFSRSDHLAKHHKVHRRDRVLALYTPGLSNALPGRRPRGPPPGQPPNHAAQGRPHASTHTHITAHQPLPPVVHTVEFRSARPIRVCQ</sequence>
<keyword evidence="7" id="KW-0238">DNA-binding</keyword>
<feature type="domain" description="C2H2-type" evidence="13">
    <location>
        <begin position="385"/>
        <end position="414"/>
    </location>
</feature>
<dbReference type="FunFam" id="3.30.160.60:FF:002639">
    <property type="entry name" value="Kruppel-Like Factor (Zinc finger protein)"/>
    <property type="match status" value="1"/>
</dbReference>
<evidence type="ECO:0000256" key="1">
    <source>
        <dbReference type="ARBA" id="ARBA00004123"/>
    </source>
</evidence>
<dbReference type="FunFam" id="3.30.160.60:FF:000018">
    <property type="entry name" value="Krueppel-like factor 15"/>
    <property type="match status" value="1"/>
</dbReference>
<keyword evidence="9" id="KW-0539">Nucleus</keyword>
<dbReference type="FunFam" id="3.30.160.60:FF:000624">
    <property type="entry name" value="zinc finger protein 697"/>
    <property type="match status" value="1"/>
</dbReference>
<evidence type="ECO:0000256" key="5">
    <source>
        <dbReference type="ARBA" id="ARBA00022833"/>
    </source>
</evidence>
<comment type="caution">
    <text evidence="14">The sequence shown here is derived from an EMBL/GenBank/DDBJ whole genome shotgun (WGS) entry which is preliminary data.</text>
</comment>
<dbReference type="PROSITE" id="PS00028">
    <property type="entry name" value="ZINC_FINGER_C2H2_1"/>
    <property type="match status" value="3"/>
</dbReference>
<keyword evidence="4 10" id="KW-0863">Zinc-finger</keyword>
<evidence type="ECO:0000256" key="8">
    <source>
        <dbReference type="ARBA" id="ARBA00023163"/>
    </source>
</evidence>
<dbReference type="Proteomes" id="UP000747542">
    <property type="component" value="Unassembled WGS sequence"/>
</dbReference>
<keyword evidence="8" id="KW-0804">Transcription</keyword>
<dbReference type="AlphaFoldDB" id="A0A8J5N4P4"/>
<protein>
    <submittedName>
        <fullName evidence="14">Krueppel-like factor 15-like</fullName>
    </submittedName>
</protein>
<evidence type="ECO:0000256" key="12">
    <source>
        <dbReference type="SAM" id="SignalP"/>
    </source>
</evidence>
<dbReference type="Gene3D" id="3.30.160.60">
    <property type="entry name" value="Classic Zinc Finger"/>
    <property type="match status" value="3"/>
</dbReference>
<feature type="domain" description="C2H2-type" evidence="13">
    <location>
        <begin position="445"/>
        <end position="472"/>
    </location>
</feature>
<feature type="region of interest" description="Disordered" evidence="11">
    <location>
        <begin position="357"/>
        <end position="381"/>
    </location>
</feature>
<evidence type="ECO:0000259" key="13">
    <source>
        <dbReference type="PROSITE" id="PS50157"/>
    </source>
</evidence>
<feature type="region of interest" description="Disordered" evidence="11">
    <location>
        <begin position="62"/>
        <end position="123"/>
    </location>
</feature>
<dbReference type="GO" id="GO:0005634">
    <property type="term" value="C:nucleus"/>
    <property type="evidence" value="ECO:0007669"/>
    <property type="project" value="UniProtKB-SubCell"/>
</dbReference>
<keyword evidence="15" id="KW-1185">Reference proteome</keyword>
<dbReference type="SUPFAM" id="SSF57667">
    <property type="entry name" value="beta-beta-alpha zinc fingers"/>
    <property type="match status" value="2"/>
</dbReference>
<evidence type="ECO:0000313" key="14">
    <source>
        <dbReference type="EMBL" id="KAG7173291.1"/>
    </source>
</evidence>
<dbReference type="SMART" id="SM00355">
    <property type="entry name" value="ZnF_C2H2"/>
    <property type="match status" value="3"/>
</dbReference>
<dbReference type="PANTHER" id="PTHR23235:SF120">
    <property type="entry name" value="KRUPPEL-LIKE FACTOR 15"/>
    <property type="match status" value="1"/>
</dbReference>
<keyword evidence="12" id="KW-0732">Signal</keyword>
<dbReference type="GO" id="GO:0000978">
    <property type="term" value="F:RNA polymerase II cis-regulatory region sequence-specific DNA binding"/>
    <property type="evidence" value="ECO:0007669"/>
    <property type="project" value="TreeGrafter"/>
</dbReference>
<dbReference type="InterPro" id="IPR013087">
    <property type="entry name" value="Znf_C2H2_type"/>
</dbReference>
<comment type="subcellular location">
    <subcellularLocation>
        <location evidence="1">Nucleus</location>
    </subcellularLocation>
</comment>
<keyword evidence="2" id="KW-0479">Metal-binding</keyword>
<evidence type="ECO:0000256" key="9">
    <source>
        <dbReference type="ARBA" id="ARBA00023242"/>
    </source>
</evidence>
<dbReference type="GO" id="GO:0000981">
    <property type="term" value="F:DNA-binding transcription factor activity, RNA polymerase II-specific"/>
    <property type="evidence" value="ECO:0007669"/>
    <property type="project" value="TreeGrafter"/>
</dbReference>
<dbReference type="PROSITE" id="PS50157">
    <property type="entry name" value="ZINC_FINGER_C2H2_2"/>
    <property type="match status" value="3"/>
</dbReference>
<evidence type="ECO:0000256" key="3">
    <source>
        <dbReference type="ARBA" id="ARBA00022737"/>
    </source>
</evidence>
<dbReference type="PANTHER" id="PTHR23235">
    <property type="entry name" value="KRUEPPEL-LIKE TRANSCRIPTION FACTOR"/>
    <property type="match status" value="1"/>
</dbReference>
<name>A0A8J5N4P4_HOMAM</name>
<organism evidence="14 15">
    <name type="scientific">Homarus americanus</name>
    <name type="common">American lobster</name>
    <dbReference type="NCBI Taxonomy" id="6706"/>
    <lineage>
        <taxon>Eukaryota</taxon>
        <taxon>Metazoa</taxon>
        <taxon>Ecdysozoa</taxon>
        <taxon>Arthropoda</taxon>
        <taxon>Crustacea</taxon>
        <taxon>Multicrustacea</taxon>
        <taxon>Malacostraca</taxon>
        <taxon>Eumalacostraca</taxon>
        <taxon>Eucarida</taxon>
        <taxon>Decapoda</taxon>
        <taxon>Pleocyemata</taxon>
        <taxon>Astacidea</taxon>
        <taxon>Nephropoidea</taxon>
        <taxon>Nephropidae</taxon>
        <taxon>Homarus</taxon>
    </lineage>
</organism>
<feature type="region of interest" description="Disordered" evidence="11">
    <location>
        <begin position="479"/>
        <end position="511"/>
    </location>
</feature>
<evidence type="ECO:0000313" key="15">
    <source>
        <dbReference type="Proteomes" id="UP000747542"/>
    </source>
</evidence>
<keyword evidence="3" id="KW-0677">Repeat</keyword>
<evidence type="ECO:0000256" key="2">
    <source>
        <dbReference type="ARBA" id="ARBA00022723"/>
    </source>
</evidence>
<reference evidence="14" key="1">
    <citation type="journal article" date="2021" name="Sci. Adv.">
        <title>The American lobster genome reveals insights on longevity, neural, and immune adaptations.</title>
        <authorList>
            <person name="Polinski J.M."/>
            <person name="Zimin A.V."/>
            <person name="Clark K.F."/>
            <person name="Kohn A.B."/>
            <person name="Sadowski N."/>
            <person name="Timp W."/>
            <person name="Ptitsyn A."/>
            <person name="Khanna P."/>
            <person name="Romanova D.Y."/>
            <person name="Williams P."/>
            <person name="Greenwood S.J."/>
            <person name="Moroz L.L."/>
            <person name="Walt D.R."/>
            <person name="Bodnar A.G."/>
        </authorList>
    </citation>
    <scope>NUCLEOTIDE SEQUENCE</scope>
    <source>
        <strain evidence="14">GMGI-L3</strain>
    </source>
</reference>
<feature type="domain" description="C2H2-type" evidence="13">
    <location>
        <begin position="415"/>
        <end position="444"/>
    </location>
</feature>
<keyword evidence="5" id="KW-0862">Zinc</keyword>
<feature type="chain" id="PRO_5035290435" evidence="12">
    <location>
        <begin position="19"/>
        <end position="539"/>
    </location>
</feature>
<proteinExistence type="predicted"/>
<dbReference type="GO" id="GO:0008270">
    <property type="term" value="F:zinc ion binding"/>
    <property type="evidence" value="ECO:0007669"/>
    <property type="project" value="UniProtKB-KW"/>
</dbReference>
<evidence type="ECO:0000256" key="6">
    <source>
        <dbReference type="ARBA" id="ARBA00023015"/>
    </source>
</evidence>
<evidence type="ECO:0000256" key="4">
    <source>
        <dbReference type="ARBA" id="ARBA00022771"/>
    </source>
</evidence>
<evidence type="ECO:0000256" key="11">
    <source>
        <dbReference type="SAM" id="MobiDB-lite"/>
    </source>
</evidence>
<dbReference type="Pfam" id="PF00096">
    <property type="entry name" value="zf-C2H2"/>
    <property type="match status" value="3"/>
</dbReference>
<accession>A0A8J5N4P4</accession>
<keyword evidence="6" id="KW-0805">Transcription regulation</keyword>